<protein>
    <submittedName>
        <fullName evidence="1">Uncharacterized protein</fullName>
    </submittedName>
</protein>
<evidence type="ECO:0000313" key="1">
    <source>
        <dbReference type="EMBL" id="GAF67522.1"/>
    </source>
</evidence>
<comment type="caution">
    <text evidence="1">The sequence shown here is derived from an EMBL/GenBank/DDBJ whole genome shotgun (WGS) entry which is preliminary data.</text>
</comment>
<proteinExistence type="predicted"/>
<accession>X0RUW2</accession>
<gene>
    <name evidence="1" type="ORF">S01H1_12255</name>
</gene>
<feature type="non-terminal residue" evidence="1">
    <location>
        <position position="1"/>
    </location>
</feature>
<dbReference type="EMBL" id="BARS01006277">
    <property type="protein sequence ID" value="GAF67522.1"/>
    <property type="molecule type" value="Genomic_DNA"/>
</dbReference>
<feature type="non-terminal residue" evidence="1">
    <location>
        <position position="419"/>
    </location>
</feature>
<name>X0RUW2_9ZZZZ</name>
<sequence length="419" mass="43697">LWNFLGTVSGTISFVAGASLETFSIVGGSGVTTLLGTAAVSINSGTGALETLNLNSQTFGTKGNLSFYSASNQPTITRTVAGTVNLGAMLMSANITNENGGMGFTSGHYGLNATVNETSNIGGSGTDDHLTRGMAAVLTYYGESNRTKSTIDAFFCQGVLRGGAVTDARGFASQSGTVLSGTITNSISVDCIGPFAFLGGVSTNAISLRVNVPAVGVTKWCLAQPGTTGLSYFEGFVSVNKATAPFYALDAKNIIRIDDTNGFAQLLLGGTGLGDYSVRAFVSTAPGKLVMDGNNGIFNRTMQIDLEQDTHINFTSSDVSSIRFQFQKVYLGYQSSVPNDTSDNHFLRISSPTNRTPDTASGADYYDTHIFPEASLDLTSQTYANIVNVRLANMAVTHTSAAVTGNYVQLMISGAPQGG</sequence>
<reference evidence="1" key="1">
    <citation type="journal article" date="2014" name="Front. Microbiol.">
        <title>High frequency of phylogenetically diverse reductive dehalogenase-homologous genes in deep subseafloor sedimentary metagenomes.</title>
        <authorList>
            <person name="Kawai M."/>
            <person name="Futagami T."/>
            <person name="Toyoda A."/>
            <person name="Takaki Y."/>
            <person name="Nishi S."/>
            <person name="Hori S."/>
            <person name="Arai W."/>
            <person name="Tsubouchi T."/>
            <person name="Morono Y."/>
            <person name="Uchiyama I."/>
            <person name="Ito T."/>
            <person name="Fujiyama A."/>
            <person name="Inagaki F."/>
            <person name="Takami H."/>
        </authorList>
    </citation>
    <scope>NUCLEOTIDE SEQUENCE</scope>
    <source>
        <strain evidence="1">Expedition CK06-06</strain>
    </source>
</reference>
<organism evidence="1">
    <name type="scientific">marine sediment metagenome</name>
    <dbReference type="NCBI Taxonomy" id="412755"/>
    <lineage>
        <taxon>unclassified sequences</taxon>
        <taxon>metagenomes</taxon>
        <taxon>ecological metagenomes</taxon>
    </lineage>
</organism>
<dbReference type="AlphaFoldDB" id="X0RUW2"/>